<protein>
    <submittedName>
        <fullName evidence="1">Uncharacterized protein</fullName>
    </submittedName>
</protein>
<proteinExistence type="predicted"/>
<keyword evidence="2" id="KW-1185">Reference proteome</keyword>
<dbReference type="Proteomes" id="UP000016933">
    <property type="component" value="Unassembled WGS sequence"/>
</dbReference>
<dbReference type="HOGENOM" id="CLU_2003858_0_0_1"/>
<reference evidence="2" key="1">
    <citation type="journal article" date="2012" name="PLoS Genet.">
        <title>The genomes of the fungal plant pathogens Cladosporium fulvum and Dothistroma septosporum reveal adaptation to different hosts and lifestyles but also signatures of common ancestry.</title>
        <authorList>
            <person name="de Wit P.J.G.M."/>
            <person name="van der Burgt A."/>
            <person name="Oekmen B."/>
            <person name="Stergiopoulos I."/>
            <person name="Abd-Elsalam K.A."/>
            <person name="Aerts A.L."/>
            <person name="Bahkali A.H."/>
            <person name="Beenen H.G."/>
            <person name="Chettri P."/>
            <person name="Cox M.P."/>
            <person name="Datema E."/>
            <person name="de Vries R.P."/>
            <person name="Dhillon B."/>
            <person name="Ganley A.R."/>
            <person name="Griffiths S.A."/>
            <person name="Guo Y."/>
            <person name="Hamelin R.C."/>
            <person name="Henrissat B."/>
            <person name="Kabir M.S."/>
            <person name="Jashni M.K."/>
            <person name="Kema G."/>
            <person name="Klaubauf S."/>
            <person name="Lapidus A."/>
            <person name="Levasseur A."/>
            <person name="Lindquist E."/>
            <person name="Mehrabi R."/>
            <person name="Ohm R.A."/>
            <person name="Owen T.J."/>
            <person name="Salamov A."/>
            <person name="Schwelm A."/>
            <person name="Schijlen E."/>
            <person name="Sun H."/>
            <person name="van den Burg H.A."/>
            <person name="van Ham R.C.H.J."/>
            <person name="Zhang S."/>
            <person name="Goodwin S.B."/>
            <person name="Grigoriev I.V."/>
            <person name="Collemare J."/>
            <person name="Bradshaw R.E."/>
        </authorList>
    </citation>
    <scope>NUCLEOTIDE SEQUENCE [LARGE SCALE GENOMIC DNA]</scope>
    <source>
        <strain evidence="2">NZE10 / CBS 128990</strain>
    </source>
</reference>
<sequence length="124" mass="13340">MVHDHHLHKAFSWSAPIGPRRSARDILSKRRRGTSLHVGLIHYLDHPSCCGGSSTLAATHQYKGLVRWGPIPLCPESAVTSCCGICLARCVALLAVRRAVEGGQHAHRYGGARPATQCDQVVGA</sequence>
<dbReference type="EMBL" id="KB446537">
    <property type="protein sequence ID" value="EME45965.1"/>
    <property type="molecule type" value="Genomic_DNA"/>
</dbReference>
<organism evidence="1 2">
    <name type="scientific">Dothistroma septosporum (strain NZE10 / CBS 128990)</name>
    <name type="common">Red band needle blight fungus</name>
    <name type="synonym">Mycosphaerella pini</name>
    <dbReference type="NCBI Taxonomy" id="675120"/>
    <lineage>
        <taxon>Eukaryota</taxon>
        <taxon>Fungi</taxon>
        <taxon>Dikarya</taxon>
        <taxon>Ascomycota</taxon>
        <taxon>Pezizomycotina</taxon>
        <taxon>Dothideomycetes</taxon>
        <taxon>Dothideomycetidae</taxon>
        <taxon>Mycosphaerellales</taxon>
        <taxon>Mycosphaerellaceae</taxon>
        <taxon>Dothistroma</taxon>
    </lineage>
</organism>
<evidence type="ECO:0000313" key="1">
    <source>
        <dbReference type="EMBL" id="EME45965.1"/>
    </source>
</evidence>
<name>N1PUC7_DOTSN</name>
<reference evidence="1 2" key="2">
    <citation type="journal article" date="2012" name="PLoS Pathog.">
        <title>Diverse lifestyles and strategies of plant pathogenesis encoded in the genomes of eighteen Dothideomycetes fungi.</title>
        <authorList>
            <person name="Ohm R.A."/>
            <person name="Feau N."/>
            <person name="Henrissat B."/>
            <person name="Schoch C.L."/>
            <person name="Horwitz B.A."/>
            <person name="Barry K.W."/>
            <person name="Condon B.J."/>
            <person name="Copeland A.C."/>
            <person name="Dhillon B."/>
            <person name="Glaser F."/>
            <person name="Hesse C.N."/>
            <person name="Kosti I."/>
            <person name="LaButti K."/>
            <person name="Lindquist E.A."/>
            <person name="Lucas S."/>
            <person name="Salamov A.A."/>
            <person name="Bradshaw R.E."/>
            <person name="Ciuffetti L."/>
            <person name="Hamelin R.C."/>
            <person name="Kema G.H.J."/>
            <person name="Lawrence C."/>
            <person name="Scott J.A."/>
            <person name="Spatafora J.W."/>
            <person name="Turgeon B.G."/>
            <person name="de Wit P.J.G.M."/>
            <person name="Zhong S."/>
            <person name="Goodwin S.B."/>
            <person name="Grigoriev I.V."/>
        </authorList>
    </citation>
    <scope>NUCLEOTIDE SEQUENCE [LARGE SCALE GENOMIC DNA]</scope>
    <source>
        <strain evidence="2">NZE10 / CBS 128990</strain>
    </source>
</reference>
<accession>N1PUC7</accession>
<gene>
    <name evidence="1" type="ORF">DOTSEDRAFT_70088</name>
</gene>
<evidence type="ECO:0000313" key="2">
    <source>
        <dbReference type="Proteomes" id="UP000016933"/>
    </source>
</evidence>
<dbReference type="AlphaFoldDB" id="N1PUC7"/>